<dbReference type="GO" id="GO:0030288">
    <property type="term" value="C:outer membrane-bounded periplasmic space"/>
    <property type="evidence" value="ECO:0007669"/>
    <property type="project" value="UniProtKB-ARBA"/>
</dbReference>
<comment type="caution">
    <text evidence="7">The sequence shown here is derived from an EMBL/GenBank/DDBJ whole genome shotgun (WGS) entry which is preliminary data.</text>
</comment>
<evidence type="ECO:0000256" key="4">
    <source>
        <dbReference type="ARBA" id="ARBA00022729"/>
    </source>
</evidence>
<accession>A0A7X6DTQ1</accession>
<evidence type="ECO:0000313" key="8">
    <source>
        <dbReference type="Proteomes" id="UP000534783"/>
    </source>
</evidence>
<dbReference type="GO" id="GO:1904680">
    <property type="term" value="F:peptide transmembrane transporter activity"/>
    <property type="evidence" value="ECO:0007669"/>
    <property type="project" value="TreeGrafter"/>
</dbReference>
<feature type="domain" description="Solute-binding protein family 5" evidence="6">
    <location>
        <begin position="74"/>
        <end position="444"/>
    </location>
</feature>
<proteinExistence type="inferred from homology"/>
<dbReference type="FunFam" id="3.90.76.10:FF:000001">
    <property type="entry name" value="Oligopeptide ABC transporter substrate-binding protein"/>
    <property type="match status" value="1"/>
</dbReference>
<evidence type="ECO:0000256" key="5">
    <source>
        <dbReference type="SAM" id="SignalP"/>
    </source>
</evidence>
<keyword evidence="4 5" id="KW-0732">Signal</keyword>
<comment type="subcellular location">
    <subcellularLocation>
        <location evidence="1">Cell envelope</location>
    </subcellularLocation>
</comment>
<dbReference type="PANTHER" id="PTHR30290:SF10">
    <property type="entry name" value="PERIPLASMIC OLIGOPEPTIDE-BINDING PROTEIN-RELATED"/>
    <property type="match status" value="1"/>
</dbReference>
<gene>
    <name evidence="7" type="ORF">MNODULE_20870</name>
</gene>
<dbReference type="GO" id="GO:0015833">
    <property type="term" value="P:peptide transport"/>
    <property type="evidence" value="ECO:0007669"/>
    <property type="project" value="TreeGrafter"/>
</dbReference>
<reference evidence="7 8" key="1">
    <citation type="journal article" date="2020" name="Nature">
        <title>Bacterial chemolithoautotrophy via manganese oxidation.</title>
        <authorList>
            <person name="Yu H."/>
            <person name="Leadbetter J.R."/>
        </authorList>
    </citation>
    <scope>NUCLEOTIDE SEQUENCE [LARGE SCALE GENOMIC DNA]</scope>
    <source>
        <strain evidence="7 8">Mn-1</strain>
    </source>
</reference>
<dbReference type="CDD" id="cd08504">
    <property type="entry name" value="PBP2_OppA"/>
    <property type="match status" value="1"/>
</dbReference>
<comment type="similarity">
    <text evidence="2">Belongs to the bacterial solute-binding protein 5 family.</text>
</comment>
<dbReference type="EMBL" id="VTOW01000005">
    <property type="protein sequence ID" value="NKE73213.1"/>
    <property type="molecule type" value="Genomic_DNA"/>
</dbReference>
<dbReference type="InterPro" id="IPR000914">
    <property type="entry name" value="SBP_5_dom"/>
</dbReference>
<evidence type="ECO:0000259" key="6">
    <source>
        <dbReference type="Pfam" id="PF00496"/>
    </source>
</evidence>
<sequence>MKKLTFFASLILLFLFLFAWNRPDQETDGGSTFRMNIASEPPTLDWSLATDNVSIRVLENLMEGLAEYDEALRPQPAIAKGWAVSPDGLRYLFILRDDVFWTDGKQVTAHDFEYSWKRLLDPKTASEYAYFLYDIRNAVEYNSGELKDPDQVGVKAIDEKTLQVDLKKPAVYFPSITTFTATFPLRRDVIERYGDRWTEPENIITCGPFRLKEWRHEYRLILEANERYHGGRPALDRVIFYVVEEDTTALTLYETDHLDRVALPPVAIPRYKDHPDYLRAPFLRGYYYGFNVQKAPFNDPRVRQAFSMAVDRSEIPQILKGGEIPATSWIPAGMFGHNPKIGLGFNPEKAKALLAEAGYPGGTGLPPITLGFNTDPTNRLIAENIQAQWKRNLGVTVGLDNMEWKVYLKRLREDPPSIFRLGWGADYPDPDNFMNLFTGTSGNNHTQWENAEYDRLIAEAASEPDETRRIGLYDEAQRILTEKEAPIMPLFFAAQNLLIKPSIQGLEVNAMDLLYLKKVQKRG</sequence>
<feature type="signal peptide" evidence="5">
    <location>
        <begin position="1"/>
        <end position="19"/>
    </location>
</feature>
<dbReference type="GO" id="GO:0043190">
    <property type="term" value="C:ATP-binding cassette (ABC) transporter complex"/>
    <property type="evidence" value="ECO:0007669"/>
    <property type="project" value="InterPro"/>
</dbReference>
<keyword evidence="3" id="KW-0813">Transport</keyword>
<dbReference type="PIRSF" id="PIRSF002741">
    <property type="entry name" value="MppA"/>
    <property type="match status" value="1"/>
</dbReference>
<dbReference type="Pfam" id="PF00496">
    <property type="entry name" value="SBP_bac_5"/>
    <property type="match status" value="1"/>
</dbReference>
<evidence type="ECO:0000256" key="3">
    <source>
        <dbReference type="ARBA" id="ARBA00022448"/>
    </source>
</evidence>
<dbReference type="AlphaFoldDB" id="A0A7X6DTQ1"/>
<evidence type="ECO:0000256" key="2">
    <source>
        <dbReference type="ARBA" id="ARBA00005695"/>
    </source>
</evidence>
<feature type="chain" id="PRO_5031552304" evidence="5">
    <location>
        <begin position="20"/>
        <end position="523"/>
    </location>
</feature>
<dbReference type="SUPFAM" id="SSF53850">
    <property type="entry name" value="Periplasmic binding protein-like II"/>
    <property type="match status" value="1"/>
</dbReference>
<evidence type="ECO:0000313" key="7">
    <source>
        <dbReference type="EMBL" id="NKE73213.1"/>
    </source>
</evidence>
<dbReference type="FunFam" id="3.10.105.10:FF:000001">
    <property type="entry name" value="Oligopeptide ABC transporter, oligopeptide-binding protein"/>
    <property type="match status" value="1"/>
</dbReference>
<dbReference type="InterPro" id="IPR030678">
    <property type="entry name" value="Peptide/Ni-bd"/>
</dbReference>
<dbReference type="InterPro" id="IPR039424">
    <property type="entry name" value="SBP_5"/>
</dbReference>
<dbReference type="RefSeq" id="WP_168063150.1">
    <property type="nucleotide sequence ID" value="NZ_VTOW01000005.1"/>
</dbReference>
<keyword evidence="8" id="KW-1185">Reference proteome</keyword>
<evidence type="ECO:0000256" key="1">
    <source>
        <dbReference type="ARBA" id="ARBA00004196"/>
    </source>
</evidence>
<dbReference type="Proteomes" id="UP000534783">
    <property type="component" value="Unassembled WGS sequence"/>
</dbReference>
<organism evidence="7 8">
    <name type="scientific">Candidatus Manganitrophus noduliformans</name>
    <dbReference type="NCBI Taxonomy" id="2606439"/>
    <lineage>
        <taxon>Bacteria</taxon>
        <taxon>Pseudomonadati</taxon>
        <taxon>Nitrospirota</taxon>
        <taxon>Nitrospiria</taxon>
        <taxon>Candidatus Troglogloeales</taxon>
        <taxon>Candidatus Manganitrophaceae</taxon>
        <taxon>Candidatus Manganitrophus</taxon>
    </lineage>
</organism>
<dbReference type="Gene3D" id="3.90.76.10">
    <property type="entry name" value="Dipeptide-binding Protein, Domain 1"/>
    <property type="match status" value="1"/>
</dbReference>
<dbReference type="PANTHER" id="PTHR30290">
    <property type="entry name" value="PERIPLASMIC BINDING COMPONENT OF ABC TRANSPORTER"/>
    <property type="match status" value="1"/>
</dbReference>
<dbReference type="Gene3D" id="3.10.105.10">
    <property type="entry name" value="Dipeptide-binding Protein, Domain 3"/>
    <property type="match status" value="1"/>
</dbReference>
<name>A0A7X6DTQ1_9BACT</name>
<protein>
    <submittedName>
        <fullName evidence="7">Peptide ABC transporter substrate-binding protein</fullName>
    </submittedName>
</protein>
<dbReference type="Gene3D" id="3.40.190.10">
    <property type="entry name" value="Periplasmic binding protein-like II"/>
    <property type="match status" value="1"/>
</dbReference>